<evidence type="ECO:0000256" key="3">
    <source>
        <dbReference type="ARBA" id="ARBA00022525"/>
    </source>
</evidence>
<organism evidence="7 8">
    <name type="scientific">Meganyctiphanes norvegica</name>
    <name type="common">Northern krill</name>
    <name type="synonym">Thysanopoda norvegica</name>
    <dbReference type="NCBI Taxonomy" id="48144"/>
    <lineage>
        <taxon>Eukaryota</taxon>
        <taxon>Metazoa</taxon>
        <taxon>Ecdysozoa</taxon>
        <taxon>Arthropoda</taxon>
        <taxon>Crustacea</taxon>
        <taxon>Multicrustacea</taxon>
        <taxon>Malacostraca</taxon>
        <taxon>Eumalacostraca</taxon>
        <taxon>Eucarida</taxon>
        <taxon>Euphausiacea</taxon>
        <taxon>Euphausiidae</taxon>
        <taxon>Meganyctiphanes</taxon>
    </lineage>
</organism>
<dbReference type="EMBL" id="CAXKWB010004762">
    <property type="protein sequence ID" value="CAL4075260.1"/>
    <property type="molecule type" value="Genomic_DNA"/>
</dbReference>
<dbReference type="InterPro" id="IPR029058">
    <property type="entry name" value="AB_hydrolase_fold"/>
</dbReference>
<dbReference type="InterPro" id="IPR013818">
    <property type="entry name" value="Lipase"/>
</dbReference>
<dbReference type="Gene3D" id="3.40.50.1820">
    <property type="entry name" value="alpha/beta hydrolase"/>
    <property type="match status" value="1"/>
</dbReference>
<evidence type="ECO:0000259" key="6">
    <source>
        <dbReference type="Pfam" id="PF00151"/>
    </source>
</evidence>
<dbReference type="GO" id="GO:0016298">
    <property type="term" value="F:lipase activity"/>
    <property type="evidence" value="ECO:0007669"/>
    <property type="project" value="InterPro"/>
</dbReference>
<comment type="subcellular location">
    <subcellularLocation>
        <location evidence="1">Secreted</location>
    </subcellularLocation>
</comment>
<comment type="caution">
    <text evidence="7">The sequence shown here is derived from an EMBL/GenBank/DDBJ whole genome shotgun (WGS) entry which is preliminary data.</text>
</comment>
<keyword evidence="3" id="KW-0964">Secreted</keyword>
<comment type="similarity">
    <text evidence="2 4">Belongs to the AB hydrolase superfamily. Lipase family.</text>
</comment>
<evidence type="ECO:0000256" key="1">
    <source>
        <dbReference type="ARBA" id="ARBA00004613"/>
    </source>
</evidence>
<feature type="non-terminal residue" evidence="7">
    <location>
        <position position="336"/>
    </location>
</feature>
<dbReference type="PANTHER" id="PTHR11610">
    <property type="entry name" value="LIPASE"/>
    <property type="match status" value="1"/>
</dbReference>
<dbReference type="InterPro" id="IPR000734">
    <property type="entry name" value="TAG_lipase"/>
</dbReference>
<dbReference type="Proteomes" id="UP001497623">
    <property type="component" value="Unassembled WGS sequence"/>
</dbReference>
<dbReference type="SUPFAM" id="SSF53474">
    <property type="entry name" value="alpha/beta-Hydrolases"/>
    <property type="match status" value="1"/>
</dbReference>
<protein>
    <recommendedName>
        <fullName evidence="6">Lipase domain-containing protein</fullName>
    </recommendedName>
</protein>
<dbReference type="Pfam" id="PF00151">
    <property type="entry name" value="Lipase"/>
    <property type="match status" value="1"/>
</dbReference>
<evidence type="ECO:0000256" key="4">
    <source>
        <dbReference type="RuleBase" id="RU004262"/>
    </source>
</evidence>
<dbReference type="PANTHER" id="PTHR11610:SF185">
    <property type="entry name" value="LD47264P"/>
    <property type="match status" value="1"/>
</dbReference>
<feature type="domain" description="Lipase" evidence="6">
    <location>
        <begin position="1"/>
        <end position="107"/>
    </location>
</feature>
<evidence type="ECO:0000256" key="5">
    <source>
        <dbReference type="SAM" id="MobiDB-lite"/>
    </source>
</evidence>
<keyword evidence="8" id="KW-1185">Reference proteome</keyword>
<dbReference type="GO" id="GO:0005615">
    <property type="term" value="C:extracellular space"/>
    <property type="evidence" value="ECO:0007669"/>
    <property type="project" value="TreeGrafter"/>
</dbReference>
<proteinExistence type="inferred from homology"/>
<feature type="region of interest" description="Disordered" evidence="5">
    <location>
        <begin position="306"/>
        <end position="336"/>
    </location>
</feature>
<dbReference type="Gene3D" id="2.60.60.20">
    <property type="entry name" value="PLAT/LH2 domain"/>
    <property type="match status" value="1"/>
</dbReference>
<dbReference type="AlphaFoldDB" id="A0AAV2QAY7"/>
<feature type="compositionally biased region" description="Basic residues" evidence="5">
    <location>
        <begin position="318"/>
        <end position="336"/>
    </location>
</feature>
<dbReference type="InterPro" id="IPR036392">
    <property type="entry name" value="PLAT/LH2_dom_sf"/>
</dbReference>
<evidence type="ECO:0000256" key="2">
    <source>
        <dbReference type="ARBA" id="ARBA00010701"/>
    </source>
</evidence>
<evidence type="ECO:0000313" key="8">
    <source>
        <dbReference type="Proteomes" id="UP001497623"/>
    </source>
</evidence>
<gene>
    <name evidence="7" type="ORF">MNOR_LOCUS9734</name>
</gene>
<dbReference type="SUPFAM" id="SSF49723">
    <property type="entry name" value="Lipase/lipooxygenase domain (PLAT/LH2 domain)"/>
    <property type="match status" value="1"/>
</dbReference>
<evidence type="ECO:0000313" key="7">
    <source>
        <dbReference type="EMBL" id="CAL4075260.1"/>
    </source>
</evidence>
<name>A0AAV2QAY7_MEGNR</name>
<sequence length="336" mass="38200">MPGCGTGFIDAVAIEEGNVPYGLRRHIGCNHIRAYEYFTESINSMCPFMAIECASWEAYWIGNCWECGTDWSKCNRMGAHADSYLNYTVPVEPHKTMYLMTGDKSPFCRFHMRVTLYMSLTPQARNHGGDIGIFHIVFHGALGESERIQLNPEEIFMEPGNEYTYIIGVPDLGHLEFAILEWNYITAFYNPLAWRLLSPPSVYVNRIHIDSIEMQERYEFCGFDLPFKSGQARRLQWQPVCPEKLPNPGASFLGSIINFEVENTINSNIDSLNSGLNSLGNGQLFNNFASSASSGLQAARELMQSTSRRMGLGEPNIRKKQRIIGKTRRERPRRDL</sequence>
<accession>A0AAV2QAY7</accession>
<dbReference type="GO" id="GO:0016042">
    <property type="term" value="P:lipid catabolic process"/>
    <property type="evidence" value="ECO:0007669"/>
    <property type="project" value="TreeGrafter"/>
</dbReference>
<reference evidence="7 8" key="1">
    <citation type="submission" date="2024-05" db="EMBL/GenBank/DDBJ databases">
        <authorList>
            <person name="Wallberg A."/>
        </authorList>
    </citation>
    <scope>NUCLEOTIDE SEQUENCE [LARGE SCALE GENOMIC DNA]</scope>
</reference>